<feature type="region of interest" description="Disordered" evidence="2">
    <location>
        <begin position="194"/>
        <end position="243"/>
    </location>
</feature>
<proteinExistence type="predicted"/>
<keyword evidence="4" id="KW-1185">Reference proteome</keyword>
<reference evidence="3" key="1">
    <citation type="submission" date="2016-10" db="EMBL/GenBank/DDBJ databases">
        <authorList>
            <person name="Benchimol M."/>
            <person name="Almeida L.G."/>
            <person name="Vasconcelos A.T."/>
            <person name="Perreira-Neves A."/>
            <person name="Rosa I.A."/>
            <person name="Tasca T."/>
            <person name="Bogo M.R."/>
            <person name="de Souza W."/>
        </authorList>
    </citation>
    <scope>NUCLEOTIDE SEQUENCE [LARGE SCALE GENOMIC DNA]</scope>
    <source>
        <strain evidence="3">K</strain>
    </source>
</reference>
<feature type="coiled-coil region" evidence="1">
    <location>
        <begin position="260"/>
        <end position="294"/>
    </location>
</feature>
<organism evidence="3 4">
    <name type="scientific">Tritrichomonas foetus</name>
    <dbReference type="NCBI Taxonomy" id="1144522"/>
    <lineage>
        <taxon>Eukaryota</taxon>
        <taxon>Metamonada</taxon>
        <taxon>Parabasalia</taxon>
        <taxon>Tritrichomonadida</taxon>
        <taxon>Tritrichomonadidae</taxon>
        <taxon>Tritrichomonas</taxon>
    </lineage>
</organism>
<sequence>MINEDLSSQLKSLKQQFDHVIKINSNLEETFAKHNSTVKELISVRAERDDFEERLKMSLQTNDDLVYKLQSLNNINNESKTNEMIRNFTDVKKRLREKEVLISEIVQAASSYFSTFFESIDDVVNLLRGNENPNESFHQAASSFGGAASRKSAATNNTVQRMLDPQVTELRKQISTLKKHNDEFNDQLAEMSMTSQDKPTKTVGQLSDDPFDIPGSPRSLIPNSPRSHKSRTINFNDDLDDPNSQISSLREEREKMLTLIDRQNDLTTNLESKLRKANIELEDLKEKNRNMSREVRKSSSYSDNYDSGVPESVFMSPEFPSDLEKMVSGISKNPSLHLSTKIRQIISVIHNYYRSRNEHIEKDLKEAKAKNSKVDSLIALLHTLFPSTTINYNALLEDEIAKNAFKETVNRLKAKLEEYKNEKEKLEMQTEKILINIDSKSIHDAIGEISNLKSEQNEYKKLQMHVAIQEEAFERKISELKAERSNLEKENSNLKSQLANQKEKAKNIQNECDKEILENKEKCQREINRIKDSNIEEINKIKSFTEEKMKNFEDLQRQKMKQFEEQNLNKIEILKAKHLKDLDAKDLEYEGKTNQINELKQELEVLKGANALQTSELEQCKTIIKKLKGRKDKRDKELELLKKQYTDDEKEYKERMKAQKDSTQTRIDQLTQLRAKEAKEHSHLICELKAQLDNVTRENTELSKKNTNMSVIIQKLETKINAFSADRERERRDFDSKLKAQSAAAHTELEGKINEIKVKSDEARHKLYQNIIKQLQPLAGTGDKFDESNFDSFLCCIRRRIENILSRETRIRSLMSLNQYESIEDAIIKTIKGSKKIKMRREF</sequence>
<evidence type="ECO:0000256" key="1">
    <source>
        <dbReference type="SAM" id="Coils"/>
    </source>
</evidence>
<dbReference type="EMBL" id="MLAK01000775">
    <property type="protein sequence ID" value="OHT04958.1"/>
    <property type="molecule type" value="Genomic_DNA"/>
</dbReference>
<dbReference type="AlphaFoldDB" id="A0A1J4K5K7"/>
<feature type="compositionally biased region" description="Polar residues" evidence="2">
    <location>
        <begin position="194"/>
        <end position="205"/>
    </location>
</feature>
<feature type="coiled-coil region" evidence="1">
    <location>
        <begin position="582"/>
        <end position="673"/>
    </location>
</feature>
<evidence type="ECO:0000313" key="4">
    <source>
        <dbReference type="Proteomes" id="UP000179807"/>
    </source>
</evidence>
<dbReference type="Proteomes" id="UP000179807">
    <property type="component" value="Unassembled WGS sequence"/>
</dbReference>
<name>A0A1J4K5K7_9EUKA</name>
<gene>
    <name evidence="3" type="ORF">TRFO_27466</name>
</gene>
<feature type="coiled-coil region" evidence="1">
    <location>
        <begin position="402"/>
        <end position="555"/>
    </location>
</feature>
<dbReference type="RefSeq" id="XP_068358094.1">
    <property type="nucleotide sequence ID" value="XM_068505567.1"/>
</dbReference>
<comment type="caution">
    <text evidence="3">The sequence shown here is derived from an EMBL/GenBank/DDBJ whole genome shotgun (WGS) entry which is preliminary data.</text>
</comment>
<keyword evidence="1" id="KW-0175">Coiled coil</keyword>
<evidence type="ECO:0000313" key="3">
    <source>
        <dbReference type="EMBL" id="OHT04958.1"/>
    </source>
</evidence>
<protein>
    <submittedName>
        <fullName evidence="3">Uncharacterized protein</fullName>
    </submittedName>
</protein>
<evidence type="ECO:0000256" key="2">
    <source>
        <dbReference type="SAM" id="MobiDB-lite"/>
    </source>
</evidence>
<accession>A0A1J4K5K7</accession>
<dbReference type="VEuPathDB" id="TrichDB:TRFO_27466"/>
<dbReference type="GeneID" id="94840271"/>